<evidence type="ECO:0000313" key="11">
    <source>
        <dbReference type="Proteomes" id="UP000886887"/>
    </source>
</evidence>
<dbReference type="InterPro" id="IPR002505">
    <property type="entry name" value="PTA_PTB"/>
</dbReference>
<evidence type="ECO:0000259" key="9">
    <source>
        <dbReference type="Pfam" id="PF01515"/>
    </source>
</evidence>
<accession>A0A9D0ZB37</accession>
<dbReference type="Gene3D" id="3.40.50.10950">
    <property type="match status" value="1"/>
</dbReference>
<dbReference type="GO" id="GO:0008959">
    <property type="term" value="F:phosphate acetyltransferase activity"/>
    <property type="evidence" value="ECO:0007669"/>
    <property type="project" value="UniProtKB-EC"/>
</dbReference>
<dbReference type="NCBIfam" id="NF004167">
    <property type="entry name" value="PRK05632.1"/>
    <property type="match status" value="1"/>
</dbReference>
<dbReference type="PANTHER" id="PTHR43356:SF3">
    <property type="entry name" value="PHOSPHATE ACETYLTRANSFERASE"/>
    <property type="match status" value="1"/>
</dbReference>
<gene>
    <name evidence="10" type="primary">pta</name>
    <name evidence="10" type="ORF">IAB73_08070</name>
</gene>
<dbReference type="AlphaFoldDB" id="A0A9D0ZB37"/>
<dbReference type="Gene3D" id="3.40.50.10750">
    <property type="entry name" value="Isocitrate/Isopropylmalate dehydrogenase-like"/>
    <property type="match status" value="1"/>
</dbReference>
<comment type="pathway">
    <text evidence="2">Metabolic intermediate biosynthesis; acetyl-CoA biosynthesis; acetyl-CoA from acetate: step 2/2.</text>
</comment>
<dbReference type="NCBIfam" id="NF007233">
    <property type="entry name" value="PRK09653.1"/>
    <property type="match status" value="1"/>
</dbReference>
<comment type="caution">
    <text evidence="10">The sequence shown here is derived from an EMBL/GenBank/DDBJ whole genome shotgun (WGS) entry which is preliminary data.</text>
</comment>
<evidence type="ECO:0000256" key="8">
    <source>
        <dbReference type="ARBA" id="ARBA00031108"/>
    </source>
</evidence>
<dbReference type="InterPro" id="IPR012147">
    <property type="entry name" value="P_Ac_Bu_trans"/>
</dbReference>
<dbReference type="NCBIfam" id="TIGR00651">
    <property type="entry name" value="pta"/>
    <property type="match status" value="1"/>
</dbReference>
<keyword evidence="7 10" id="KW-0012">Acyltransferase</keyword>
<feature type="domain" description="Phosphate acetyl/butaryl transferase" evidence="9">
    <location>
        <begin position="3"/>
        <end position="327"/>
    </location>
</feature>
<comment type="similarity">
    <text evidence="3">Belongs to the phosphate acetyltransferase and butyryltransferase family.</text>
</comment>
<evidence type="ECO:0000256" key="1">
    <source>
        <dbReference type="ARBA" id="ARBA00000705"/>
    </source>
</evidence>
<dbReference type="EC" id="2.3.1.8" evidence="4"/>
<dbReference type="PANTHER" id="PTHR43356">
    <property type="entry name" value="PHOSPHATE ACETYLTRANSFERASE"/>
    <property type="match status" value="1"/>
</dbReference>
<dbReference type="Proteomes" id="UP000886887">
    <property type="component" value="Unassembled WGS sequence"/>
</dbReference>
<dbReference type="InterPro" id="IPR042113">
    <property type="entry name" value="P_AcTrfase_dom1"/>
</dbReference>
<evidence type="ECO:0000256" key="6">
    <source>
        <dbReference type="ARBA" id="ARBA00022679"/>
    </source>
</evidence>
<dbReference type="InterPro" id="IPR050500">
    <property type="entry name" value="Phos_Acetyltrans/Butyryltrans"/>
</dbReference>
<reference evidence="10" key="2">
    <citation type="journal article" date="2021" name="PeerJ">
        <title>Extensive microbial diversity within the chicken gut microbiome revealed by metagenomics and culture.</title>
        <authorList>
            <person name="Gilroy R."/>
            <person name="Ravi A."/>
            <person name="Getino M."/>
            <person name="Pursley I."/>
            <person name="Horton D.L."/>
            <person name="Alikhan N.F."/>
            <person name="Baker D."/>
            <person name="Gharbi K."/>
            <person name="Hall N."/>
            <person name="Watson M."/>
            <person name="Adriaenssens E.M."/>
            <person name="Foster-Nyarko E."/>
            <person name="Jarju S."/>
            <person name="Secka A."/>
            <person name="Antonio M."/>
            <person name="Oren A."/>
            <person name="Chaudhuri R.R."/>
            <person name="La Ragione R."/>
            <person name="Hildebrand F."/>
            <person name="Pallen M.J."/>
        </authorList>
    </citation>
    <scope>NUCLEOTIDE SEQUENCE</scope>
    <source>
        <strain evidence="10">ChiSxjej2B14-6234</strain>
    </source>
</reference>
<dbReference type="SUPFAM" id="SSF53659">
    <property type="entry name" value="Isocitrate/Isopropylmalate dehydrogenase-like"/>
    <property type="match status" value="1"/>
</dbReference>
<proteinExistence type="inferred from homology"/>
<dbReference type="Pfam" id="PF01515">
    <property type="entry name" value="PTA_PTB"/>
    <property type="match status" value="1"/>
</dbReference>
<evidence type="ECO:0000256" key="3">
    <source>
        <dbReference type="ARBA" id="ARBA00005656"/>
    </source>
</evidence>
<comment type="catalytic activity">
    <reaction evidence="1">
        <text>acetyl-CoA + phosphate = acetyl phosphate + CoA</text>
        <dbReference type="Rhea" id="RHEA:19521"/>
        <dbReference type="ChEBI" id="CHEBI:22191"/>
        <dbReference type="ChEBI" id="CHEBI:43474"/>
        <dbReference type="ChEBI" id="CHEBI:57287"/>
        <dbReference type="ChEBI" id="CHEBI:57288"/>
        <dbReference type="EC" id="2.3.1.8"/>
    </reaction>
</comment>
<dbReference type="PIRSF" id="PIRSF000428">
    <property type="entry name" value="P_Ac_trans"/>
    <property type="match status" value="1"/>
</dbReference>
<sequence length="332" mass="34501">MSVIEKIKAKAAADLKHIVLAEGTEPRTVQAAQKIVAQKLAKVTLVGAKAEVEAKAAELGVDLTGVGVVDPAACEKTPVYAQKLFELRQKKGMTLEQATELVTKNTLYFATMMLKMDDADGMVAGAINTTGDVLRPALQIIKTAPGIKVVSSCFLMDVPNKKYGDDGVMVFGDCAVIPNPTAEELAAIAVSSAQTGKALADLDPRVALLSFSTKGSAKHENVTKVQEATRIAHEIAPELNIDGELQADAALVESVGQLKSPGSPVAGKANVLVFPDLQAGNIGYKLVQRLAGAEAVGPIIQGLAKPVNDLSRGCSVDDIVSVVAIAAVKAQG</sequence>
<evidence type="ECO:0000256" key="2">
    <source>
        <dbReference type="ARBA" id="ARBA00004989"/>
    </source>
</evidence>
<keyword evidence="6 10" id="KW-0808">Transferase</keyword>
<reference evidence="10" key="1">
    <citation type="submission" date="2020-10" db="EMBL/GenBank/DDBJ databases">
        <authorList>
            <person name="Gilroy R."/>
        </authorList>
    </citation>
    <scope>NUCLEOTIDE SEQUENCE</scope>
    <source>
        <strain evidence="10">ChiSxjej2B14-6234</strain>
    </source>
</reference>
<evidence type="ECO:0000256" key="5">
    <source>
        <dbReference type="ARBA" id="ARBA00021528"/>
    </source>
</evidence>
<dbReference type="InterPro" id="IPR042112">
    <property type="entry name" value="P_AcTrfase_dom2"/>
</dbReference>
<evidence type="ECO:0000256" key="7">
    <source>
        <dbReference type="ARBA" id="ARBA00023315"/>
    </source>
</evidence>
<protein>
    <recommendedName>
        <fullName evidence="5">Phosphate acetyltransferase</fullName>
        <ecNumber evidence="4">2.3.1.8</ecNumber>
    </recommendedName>
    <alternativeName>
        <fullName evidence="8">Phosphotransacetylase</fullName>
    </alternativeName>
</protein>
<dbReference type="EMBL" id="DVFJ01000029">
    <property type="protein sequence ID" value="HIQ72145.1"/>
    <property type="molecule type" value="Genomic_DNA"/>
</dbReference>
<evidence type="ECO:0000313" key="10">
    <source>
        <dbReference type="EMBL" id="HIQ72145.1"/>
    </source>
</evidence>
<name>A0A9D0ZB37_9FIRM</name>
<evidence type="ECO:0000256" key="4">
    <source>
        <dbReference type="ARBA" id="ARBA00012707"/>
    </source>
</evidence>
<dbReference type="InterPro" id="IPR004614">
    <property type="entry name" value="P_AcTrfase"/>
</dbReference>
<organism evidence="10 11">
    <name type="scientific">Candidatus Onthenecus intestinigallinarum</name>
    <dbReference type="NCBI Taxonomy" id="2840875"/>
    <lineage>
        <taxon>Bacteria</taxon>
        <taxon>Bacillati</taxon>
        <taxon>Bacillota</taxon>
        <taxon>Clostridia</taxon>
        <taxon>Eubacteriales</taxon>
        <taxon>Candidatus Onthenecus</taxon>
    </lineage>
</organism>